<gene>
    <name evidence="2" type="ORF">KDK_76300</name>
</gene>
<evidence type="ECO:0000256" key="1">
    <source>
        <dbReference type="SAM" id="Phobius"/>
    </source>
</evidence>
<comment type="caution">
    <text evidence="2">The sequence shown here is derived from an EMBL/GenBank/DDBJ whole genome shotgun (WGS) entry which is preliminary data.</text>
</comment>
<sequence>MAVAILLVYCIMVATFRSLLQPIILLISIPFAATGSFVLLLITKTRWVPLP</sequence>
<protein>
    <submittedName>
        <fullName evidence="2">Uncharacterized protein</fullName>
    </submittedName>
</protein>
<dbReference type="AlphaFoldDB" id="A0A402AXG0"/>
<organism evidence="2 3">
    <name type="scientific">Dictyobacter kobayashii</name>
    <dbReference type="NCBI Taxonomy" id="2014872"/>
    <lineage>
        <taxon>Bacteria</taxon>
        <taxon>Bacillati</taxon>
        <taxon>Chloroflexota</taxon>
        <taxon>Ktedonobacteria</taxon>
        <taxon>Ktedonobacterales</taxon>
        <taxon>Dictyobacteraceae</taxon>
        <taxon>Dictyobacter</taxon>
    </lineage>
</organism>
<accession>A0A402AXG0</accession>
<feature type="transmembrane region" description="Helical" evidence="1">
    <location>
        <begin position="20"/>
        <end position="42"/>
    </location>
</feature>
<keyword evidence="1" id="KW-0472">Membrane</keyword>
<keyword evidence="3" id="KW-1185">Reference proteome</keyword>
<evidence type="ECO:0000313" key="2">
    <source>
        <dbReference type="EMBL" id="GCE23830.1"/>
    </source>
</evidence>
<dbReference type="Gene3D" id="1.20.1640.10">
    <property type="entry name" value="Multidrug efflux transporter AcrB transmembrane domain"/>
    <property type="match status" value="1"/>
</dbReference>
<dbReference type="SUPFAM" id="SSF82866">
    <property type="entry name" value="Multidrug efflux transporter AcrB transmembrane domain"/>
    <property type="match status" value="1"/>
</dbReference>
<reference evidence="3" key="1">
    <citation type="submission" date="2018-12" db="EMBL/GenBank/DDBJ databases">
        <title>Tengunoibacter tsumagoiensis gen. nov., sp. nov., Dictyobacter kobayashii sp. nov., D. alpinus sp. nov., and D. joshuensis sp. nov. and description of Dictyobacteraceae fam. nov. within the order Ktedonobacterales isolated from Tengu-no-mugimeshi.</title>
        <authorList>
            <person name="Wang C.M."/>
            <person name="Zheng Y."/>
            <person name="Sakai Y."/>
            <person name="Toyoda A."/>
            <person name="Minakuchi Y."/>
            <person name="Abe K."/>
            <person name="Yokota A."/>
            <person name="Yabe S."/>
        </authorList>
    </citation>
    <scope>NUCLEOTIDE SEQUENCE [LARGE SCALE GENOMIC DNA]</scope>
    <source>
        <strain evidence="3">Uno11</strain>
    </source>
</reference>
<dbReference type="EMBL" id="BIFS01000002">
    <property type="protein sequence ID" value="GCE23830.1"/>
    <property type="molecule type" value="Genomic_DNA"/>
</dbReference>
<dbReference type="Proteomes" id="UP000287188">
    <property type="component" value="Unassembled WGS sequence"/>
</dbReference>
<keyword evidence="1" id="KW-1133">Transmembrane helix</keyword>
<proteinExistence type="predicted"/>
<evidence type="ECO:0000313" key="3">
    <source>
        <dbReference type="Proteomes" id="UP000287188"/>
    </source>
</evidence>
<name>A0A402AXG0_9CHLR</name>
<keyword evidence="1" id="KW-0812">Transmembrane</keyword>